<comment type="caution">
    <text evidence="2">The sequence shown here is derived from an EMBL/GenBank/DDBJ whole genome shotgun (WGS) entry which is preliminary data.</text>
</comment>
<keyword evidence="3" id="KW-1185">Reference proteome</keyword>
<evidence type="ECO:0000256" key="1">
    <source>
        <dbReference type="SAM" id="SignalP"/>
    </source>
</evidence>
<reference evidence="3" key="1">
    <citation type="journal article" date="2019" name="Int. J. Syst. Evol. Microbiol.">
        <title>The Global Catalogue of Microorganisms (GCM) 10K type strain sequencing project: providing services to taxonomists for standard genome sequencing and annotation.</title>
        <authorList>
            <consortium name="The Broad Institute Genomics Platform"/>
            <consortium name="The Broad Institute Genome Sequencing Center for Infectious Disease"/>
            <person name="Wu L."/>
            <person name="Ma J."/>
        </authorList>
    </citation>
    <scope>NUCLEOTIDE SEQUENCE [LARGE SCALE GENOMIC DNA]</scope>
    <source>
        <strain evidence="3">CGMCC 4.7106</strain>
    </source>
</reference>
<accession>A0ABW1BV00</accession>
<name>A0ABW1BV00_9ACTN</name>
<dbReference type="Proteomes" id="UP001596096">
    <property type="component" value="Unassembled WGS sequence"/>
</dbReference>
<sequence>MARTTLLALVLAAGALLATGGAAMAEPEPSALELRVVVDDCPEARP</sequence>
<gene>
    <name evidence="2" type="ORF">ACFPUY_15925</name>
</gene>
<evidence type="ECO:0000313" key="3">
    <source>
        <dbReference type="Proteomes" id="UP001596096"/>
    </source>
</evidence>
<feature type="signal peptide" evidence="1">
    <location>
        <begin position="1"/>
        <end position="25"/>
    </location>
</feature>
<protein>
    <submittedName>
        <fullName evidence="2">Uncharacterized protein</fullName>
    </submittedName>
</protein>
<organism evidence="2 3">
    <name type="scientific">Nonomuraea harbinensis</name>
    <dbReference type="NCBI Taxonomy" id="1286938"/>
    <lineage>
        <taxon>Bacteria</taxon>
        <taxon>Bacillati</taxon>
        <taxon>Actinomycetota</taxon>
        <taxon>Actinomycetes</taxon>
        <taxon>Streptosporangiales</taxon>
        <taxon>Streptosporangiaceae</taxon>
        <taxon>Nonomuraea</taxon>
    </lineage>
</organism>
<proteinExistence type="predicted"/>
<evidence type="ECO:0000313" key="2">
    <source>
        <dbReference type="EMBL" id="MFC5816584.1"/>
    </source>
</evidence>
<dbReference type="EMBL" id="JBHSNW010000007">
    <property type="protein sequence ID" value="MFC5816584.1"/>
    <property type="molecule type" value="Genomic_DNA"/>
</dbReference>
<keyword evidence="1" id="KW-0732">Signal</keyword>
<dbReference type="RefSeq" id="WP_219549741.1">
    <property type="nucleotide sequence ID" value="NZ_JAHKRN010000050.1"/>
</dbReference>
<feature type="chain" id="PRO_5045771345" evidence="1">
    <location>
        <begin position="26"/>
        <end position="46"/>
    </location>
</feature>